<dbReference type="AlphaFoldDB" id="A0A1L9RJD1"/>
<keyword evidence="3" id="KW-1185">Reference proteome</keyword>
<dbReference type="PANTHER" id="PTHR33112:SF1">
    <property type="entry name" value="HETEROKARYON INCOMPATIBILITY DOMAIN-CONTAINING PROTEIN"/>
    <property type="match status" value="1"/>
</dbReference>
<evidence type="ECO:0000313" key="2">
    <source>
        <dbReference type="EMBL" id="OJJ35039.1"/>
    </source>
</evidence>
<dbReference type="GeneID" id="63751103"/>
<gene>
    <name evidence="2" type="ORF">ASPWEDRAFT_40170</name>
</gene>
<feature type="domain" description="Heterokaryon incompatibility" evidence="1">
    <location>
        <begin position="173"/>
        <end position="306"/>
    </location>
</feature>
<dbReference type="RefSeq" id="XP_040688715.1">
    <property type="nucleotide sequence ID" value="XM_040835255.1"/>
</dbReference>
<protein>
    <recommendedName>
        <fullName evidence="1">Heterokaryon incompatibility domain-containing protein</fullName>
    </recommendedName>
</protein>
<dbReference type="EMBL" id="KV878212">
    <property type="protein sequence ID" value="OJJ35039.1"/>
    <property type="molecule type" value="Genomic_DNA"/>
</dbReference>
<organism evidence="2 3">
    <name type="scientific">Aspergillus wentii DTO 134E9</name>
    <dbReference type="NCBI Taxonomy" id="1073089"/>
    <lineage>
        <taxon>Eukaryota</taxon>
        <taxon>Fungi</taxon>
        <taxon>Dikarya</taxon>
        <taxon>Ascomycota</taxon>
        <taxon>Pezizomycotina</taxon>
        <taxon>Eurotiomycetes</taxon>
        <taxon>Eurotiomycetidae</taxon>
        <taxon>Eurotiales</taxon>
        <taxon>Aspergillaceae</taxon>
        <taxon>Aspergillus</taxon>
        <taxon>Aspergillus subgen. Cremei</taxon>
    </lineage>
</organism>
<dbReference type="VEuPathDB" id="FungiDB:ASPWEDRAFT_40170"/>
<dbReference type="PANTHER" id="PTHR33112">
    <property type="entry name" value="DOMAIN PROTEIN, PUTATIVE-RELATED"/>
    <property type="match status" value="1"/>
</dbReference>
<dbReference type="InterPro" id="IPR010730">
    <property type="entry name" value="HET"/>
</dbReference>
<sequence>MPDELQNLCSKCQSVSLDDLFGKVTTQELVEPSPSLVLDRTDPTCPLCNFFLDMIPSEERDICTKISIYRARQSTRNYSIQNTPQIAPAMAARTTLLVQTHGEPTLSELPFVNYSKAPETPVLIDHEKISYAPLRKWCELIQKIPRDEMDVLPVSVIDCHTREIVPVRGPCNYVALSYVWGPAAAEDAKGKSLPIHLPRTVEDAITVVKELGLQYLWVDRYCLDQSNKAEFKAQLDQMADIYRHALVTIIGAAGSHADYGLPGVSSLRVKQPRIQIGAYTLWSSMSDPRKLVRESTWMTRAWTHQEGVFSWNWIAFTDEQVFFQRSNKEWANMERGWKTSCEMFPDGGLGGGDSVLLYMYDNVWKNEGAIHHLLGQYTSRKLTYQSDALNGVLGLLKRCENGPYPMNHYFGIPILGPLINHRKAIGRDLSRSWSLTEAFLVNLSWKTRGTGLRREGFPSWSWTGWIAVYEGPGHSLVHIGLTRKSLTKAKLFVEMNQGLVDWEAMCHTRNWDVYDDFKSLPAELYVQAPTVPLTVCRESSMPCCAVFNGTDCDVLIEINLVDDHLASTLQTMDSVLLKGIILRQLDPVQEYNYHDNTFWAVALVVLEGKNGAARVGSLQLRPDNYLVRWRDRVNHPGEKKEHCWVGGHLKEYTDCGECRAKALEMLVSGQKEELIKLL</sequence>
<feature type="non-terminal residue" evidence="2">
    <location>
        <position position="1"/>
    </location>
</feature>
<name>A0A1L9RJD1_ASPWE</name>
<proteinExistence type="predicted"/>
<dbReference type="Proteomes" id="UP000184383">
    <property type="component" value="Unassembled WGS sequence"/>
</dbReference>
<accession>A0A1L9RJD1</accession>
<dbReference type="Pfam" id="PF06985">
    <property type="entry name" value="HET"/>
    <property type="match status" value="1"/>
</dbReference>
<dbReference type="STRING" id="1073089.A0A1L9RJD1"/>
<evidence type="ECO:0000313" key="3">
    <source>
        <dbReference type="Proteomes" id="UP000184383"/>
    </source>
</evidence>
<evidence type="ECO:0000259" key="1">
    <source>
        <dbReference type="Pfam" id="PF06985"/>
    </source>
</evidence>
<dbReference type="OrthoDB" id="2690153at2759"/>
<reference evidence="3" key="1">
    <citation type="journal article" date="2017" name="Genome Biol.">
        <title>Comparative genomics reveals high biological diversity and specific adaptations in the industrially and medically important fungal genus Aspergillus.</title>
        <authorList>
            <person name="de Vries R.P."/>
            <person name="Riley R."/>
            <person name="Wiebenga A."/>
            <person name="Aguilar-Osorio G."/>
            <person name="Amillis S."/>
            <person name="Uchima C.A."/>
            <person name="Anderluh G."/>
            <person name="Asadollahi M."/>
            <person name="Askin M."/>
            <person name="Barry K."/>
            <person name="Battaglia E."/>
            <person name="Bayram O."/>
            <person name="Benocci T."/>
            <person name="Braus-Stromeyer S.A."/>
            <person name="Caldana C."/>
            <person name="Canovas D."/>
            <person name="Cerqueira G.C."/>
            <person name="Chen F."/>
            <person name="Chen W."/>
            <person name="Choi C."/>
            <person name="Clum A."/>
            <person name="Dos Santos R.A."/>
            <person name="Damasio A.R."/>
            <person name="Diallinas G."/>
            <person name="Emri T."/>
            <person name="Fekete E."/>
            <person name="Flipphi M."/>
            <person name="Freyberg S."/>
            <person name="Gallo A."/>
            <person name="Gournas C."/>
            <person name="Habgood R."/>
            <person name="Hainaut M."/>
            <person name="Harispe M.L."/>
            <person name="Henrissat B."/>
            <person name="Hilden K.S."/>
            <person name="Hope R."/>
            <person name="Hossain A."/>
            <person name="Karabika E."/>
            <person name="Karaffa L."/>
            <person name="Karanyi Z."/>
            <person name="Krasevec N."/>
            <person name="Kuo A."/>
            <person name="Kusch H."/>
            <person name="LaButti K."/>
            <person name="Lagendijk E.L."/>
            <person name="Lapidus A."/>
            <person name="Levasseur A."/>
            <person name="Lindquist E."/>
            <person name="Lipzen A."/>
            <person name="Logrieco A.F."/>
            <person name="MacCabe A."/>
            <person name="Maekelae M.R."/>
            <person name="Malavazi I."/>
            <person name="Melin P."/>
            <person name="Meyer V."/>
            <person name="Mielnichuk N."/>
            <person name="Miskei M."/>
            <person name="Molnar A.P."/>
            <person name="Mule G."/>
            <person name="Ngan C.Y."/>
            <person name="Orejas M."/>
            <person name="Orosz E."/>
            <person name="Ouedraogo J.P."/>
            <person name="Overkamp K.M."/>
            <person name="Park H.-S."/>
            <person name="Perrone G."/>
            <person name="Piumi F."/>
            <person name="Punt P.J."/>
            <person name="Ram A.F."/>
            <person name="Ramon A."/>
            <person name="Rauscher S."/>
            <person name="Record E."/>
            <person name="Riano-Pachon D.M."/>
            <person name="Robert V."/>
            <person name="Roehrig J."/>
            <person name="Ruller R."/>
            <person name="Salamov A."/>
            <person name="Salih N.S."/>
            <person name="Samson R.A."/>
            <person name="Sandor E."/>
            <person name="Sanguinetti M."/>
            <person name="Schuetze T."/>
            <person name="Sepcic K."/>
            <person name="Shelest E."/>
            <person name="Sherlock G."/>
            <person name="Sophianopoulou V."/>
            <person name="Squina F.M."/>
            <person name="Sun H."/>
            <person name="Susca A."/>
            <person name="Todd R.B."/>
            <person name="Tsang A."/>
            <person name="Unkles S.E."/>
            <person name="van de Wiele N."/>
            <person name="van Rossen-Uffink D."/>
            <person name="Oliveira J.V."/>
            <person name="Vesth T.C."/>
            <person name="Visser J."/>
            <person name="Yu J.-H."/>
            <person name="Zhou M."/>
            <person name="Andersen M.R."/>
            <person name="Archer D.B."/>
            <person name="Baker S.E."/>
            <person name="Benoit I."/>
            <person name="Brakhage A.A."/>
            <person name="Braus G.H."/>
            <person name="Fischer R."/>
            <person name="Frisvad J.C."/>
            <person name="Goldman G.H."/>
            <person name="Houbraken J."/>
            <person name="Oakley B."/>
            <person name="Pocsi I."/>
            <person name="Scazzocchio C."/>
            <person name="Seiboth B."/>
            <person name="vanKuyk P.A."/>
            <person name="Wortman J."/>
            <person name="Dyer P.S."/>
            <person name="Grigoriev I.V."/>
        </authorList>
    </citation>
    <scope>NUCLEOTIDE SEQUENCE [LARGE SCALE GENOMIC DNA]</scope>
    <source>
        <strain evidence="3">DTO 134E9</strain>
    </source>
</reference>